<dbReference type="EMBL" id="VLIF01000012">
    <property type="protein sequence ID" value="NAO77817.1"/>
    <property type="molecule type" value="Genomic_DNA"/>
</dbReference>
<name>A0A6B2AXB6_PSESX</name>
<proteinExistence type="predicted"/>
<gene>
    <name evidence="1" type="ORF">PspP123CL_18045</name>
</gene>
<evidence type="ECO:0000313" key="1">
    <source>
        <dbReference type="EMBL" id="NAO77817.1"/>
    </source>
</evidence>
<sequence>MRYRAGVFTSPIAVRSVSLATDFSLNRDKIHAADEARMMICLRCFNC</sequence>
<comment type="caution">
    <text evidence="1">The sequence shown here is derived from an EMBL/GenBank/DDBJ whole genome shotgun (WGS) entry which is preliminary data.</text>
</comment>
<reference evidence="1" key="1">
    <citation type="journal article" date="2020" name="Phytopathology">
        <title>Zucchini vein clearing disease is caused by several lineages within Pseudomonas syringae species complex.</title>
        <authorList>
            <person name="Lacault C."/>
            <person name="Briand M."/>
            <person name="Jacques M.A."/>
            <person name="Darrasse A."/>
        </authorList>
    </citation>
    <scope>NUCLEOTIDE SEQUENCE</scope>
    <source>
        <strain evidence="1">P123</strain>
    </source>
</reference>
<dbReference type="AlphaFoldDB" id="A0A6B2AXB6"/>
<organism evidence="1">
    <name type="scientific">Pseudomonas syringae</name>
    <dbReference type="NCBI Taxonomy" id="317"/>
    <lineage>
        <taxon>Bacteria</taxon>
        <taxon>Pseudomonadati</taxon>
        <taxon>Pseudomonadota</taxon>
        <taxon>Gammaproteobacteria</taxon>
        <taxon>Pseudomonadales</taxon>
        <taxon>Pseudomonadaceae</taxon>
        <taxon>Pseudomonas</taxon>
    </lineage>
</organism>
<accession>A0A6B2AXB6</accession>
<protein>
    <submittedName>
        <fullName evidence="1">Uncharacterized protein</fullName>
    </submittedName>
</protein>